<keyword evidence="3 7" id="KW-0812">Transmembrane</keyword>
<dbReference type="GO" id="GO:0006629">
    <property type="term" value="P:lipid metabolic process"/>
    <property type="evidence" value="ECO:0007669"/>
    <property type="project" value="TreeGrafter"/>
</dbReference>
<dbReference type="AlphaFoldDB" id="W2CJN2"/>
<organism evidence="8 9">
    <name type="scientific">Tannerella sp. oral taxon BU063 isolate Cell 1/3</name>
    <dbReference type="NCBI Taxonomy" id="1411022"/>
    <lineage>
        <taxon>Bacteria</taxon>
        <taxon>Pseudomonadati</taxon>
        <taxon>Bacteroidota</taxon>
        <taxon>Bacteroidia</taxon>
        <taxon>Bacteroidales</taxon>
        <taxon>Tannerellaceae</taxon>
        <taxon>Tannerella</taxon>
    </lineage>
</organism>
<keyword evidence="5 7" id="KW-1133">Transmembrane helix</keyword>
<dbReference type="PANTHER" id="PTHR13416:SF2">
    <property type="entry name" value="TRANSMEMBRANE PROTEIN 43"/>
    <property type="match status" value="1"/>
</dbReference>
<dbReference type="InterPro" id="IPR012430">
    <property type="entry name" value="TMEM43_fam"/>
</dbReference>
<feature type="transmembrane region" description="Helical" evidence="7">
    <location>
        <begin position="303"/>
        <end position="323"/>
    </location>
</feature>
<protein>
    <recommendedName>
        <fullName evidence="10">Transmembrane protein</fullName>
    </recommendedName>
</protein>
<evidence type="ECO:0008006" key="10">
    <source>
        <dbReference type="Google" id="ProtNLM"/>
    </source>
</evidence>
<evidence type="ECO:0000256" key="7">
    <source>
        <dbReference type="SAM" id="Phobius"/>
    </source>
</evidence>
<evidence type="ECO:0000313" key="8">
    <source>
        <dbReference type="EMBL" id="ETK06652.1"/>
    </source>
</evidence>
<comment type="caution">
    <text evidence="8">The sequence shown here is derived from an EMBL/GenBank/DDBJ whole genome shotgun (WGS) entry which is preliminary data.</text>
</comment>
<evidence type="ECO:0000256" key="3">
    <source>
        <dbReference type="ARBA" id="ARBA00022692"/>
    </source>
</evidence>
<name>W2CJN2_9BACT</name>
<feature type="transmembrane region" description="Helical" evidence="7">
    <location>
        <begin position="21"/>
        <end position="38"/>
    </location>
</feature>
<feature type="transmembrane region" description="Helical" evidence="7">
    <location>
        <begin position="335"/>
        <end position="364"/>
    </location>
</feature>
<proteinExistence type="predicted"/>
<keyword evidence="6 7" id="KW-0472">Membrane</keyword>
<accession>W2CJN2</accession>
<comment type="subcellular location">
    <subcellularLocation>
        <location evidence="1">Endomembrane system</location>
        <topology evidence="1">Multi-pass membrane protein</topology>
    </subcellularLocation>
    <subcellularLocation>
        <location evidence="2">Endoplasmic reticulum membrane</location>
    </subcellularLocation>
</comment>
<dbReference type="PATRIC" id="fig|1411022.3.peg.1341"/>
<dbReference type="GO" id="GO:0071763">
    <property type="term" value="P:nuclear membrane organization"/>
    <property type="evidence" value="ECO:0007669"/>
    <property type="project" value="TreeGrafter"/>
</dbReference>
<reference evidence="8 9" key="1">
    <citation type="submission" date="2013-11" db="EMBL/GenBank/DDBJ databases">
        <title>Single cell genomics of uncultured Tannerella BU063 (oral taxon 286).</title>
        <authorList>
            <person name="Beall C.J."/>
            <person name="Campbell A.G."/>
            <person name="Griffen A.L."/>
            <person name="Podar M."/>
            <person name="Leys E.J."/>
        </authorList>
    </citation>
    <scope>NUCLEOTIDE SEQUENCE [LARGE SCALE GENOMIC DNA]</scope>
    <source>
        <strain evidence="8">Cell 1/3</strain>
    </source>
</reference>
<dbReference type="GO" id="GO:0012505">
    <property type="term" value="C:endomembrane system"/>
    <property type="evidence" value="ECO:0007669"/>
    <property type="project" value="UniProtKB-SubCell"/>
</dbReference>
<feature type="transmembrane region" description="Helical" evidence="7">
    <location>
        <begin position="370"/>
        <end position="386"/>
    </location>
</feature>
<evidence type="ECO:0000256" key="6">
    <source>
        <dbReference type="ARBA" id="ARBA00023136"/>
    </source>
</evidence>
<gene>
    <name evidence="8" type="ORF">T230_11200</name>
</gene>
<dbReference type="Pfam" id="PF07787">
    <property type="entry name" value="TMEM43"/>
    <property type="match status" value="1"/>
</dbReference>
<evidence type="ECO:0000256" key="5">
    <source>
        <dbReference type="ARBA" id="ARBA00022989"/>
    </source>
</evidence>
<keyword evidence="4" id="KW-0256">Endoplasmic reticulum</keyword>
<dbReference type="EMBL" id="AYYE01001148">
    <property type="protein sequence ID" value="ETK06652.1"/>
    <property type="molecule type" value="Genomic_DNA"/>
</dbReference>
<evidence type="ECO:0000256" key="2">
    <source>
        <dbReference type="ARBA" id="ARBA00004586"/>
    </source>
</evidence>
<evidence type="ECO:0000256" key="1">
    <source>
        <dbReference type="ARBA" id="ARBA00004127"/>
    </source>
</evidence>
<dbReference type="Proteomes" id="UP000034982">
    <property type="component" value="Unassembled WGS sequence"/>
</dbReference>
<evidence type="ECO:0000256" key="4">
    <source>
        <dbReference type="ARBA" id="ARBA00022824"/>
    </source>
</evidence>
<sequence length="406" mass="44231">MAYTETTTTSYGQRLAGSAKGMVGGLLMFIIGTCLLWWNEGRAVKTAKAIGDAASNVEIVDDVSKVNASLNGKLIHASAFADTKDTLTDDMFGVREQAIRIDRKVEYYQWVEMAQTKEREKIGGGKETTTTYTYEKKWVDKPVNSAEFKDPQYQSANKVLSEVEDKSEMASNVTFGAYTLPESFVSAISGGEPAEVRMTEQQTFAWNEQLHALMPTVDETTSLIHTSANTAYLGISPNSPQIGDVRITFTKVVPTDISLIAKVNGSTFEAYKAKNGQKFTRIEMGKVSADEMLEHAKSENNTWTWVLRVLGIMLVVGGLKAMFGLLPMLFKVLPFLGSIVGAGVGLVCWVFGVAWSFIIIAIAWLVFRPIIGISLLAVSIAGIVFLKKQAAKRKAAQANAPAAPQA</sequence>
<dbReference type="PANTHER" id="PTHR13416">
    <property type="match status" value="1"/>
</dbReference>
<evidence type="ECO:0000313" key="9">
    <source>
        <dbReference type="Proteomes" id="UP000034982"/>
    </source>
</evidence>